<dbReference type="OrthoDB" id="1562405at2759"/>
<feature type="compositionally biased region" description="Polar residues" evidence="1">
    <location>
        <begin position="2529"/>
        <end position="2554"/>
    </location>
</feature>
<feature type="region of interest" description="Disordered" evidence="1">
    <location>
        <begin position="2454"/>
        <end position="2554"/>
    </location>
</feature>
<feature type="compositionally biased region" description="Basic residues" evidence="1">
    <location>
        <begin position="2479"/>
        <end position="2488"/>
    </location>
</feature>
<dbReference type="InterPro" id="IPR045167">
    <property type="entry name" value="Hobbit"/>
</dbReference>
<reference evidence="5" key="1">
    <citation type="journal article" date="2019" name="Environ. Microbiol.">
        <title>Fungal ecological strategies reflected in gene transcription - a case study of two litter decomposers.</title>
        <authorList>
            <person name="Barbi F."/>
            <person name="Kohler A."/>
            <person name="Barry K."/>
            <person name="Baskaran P."/>
            <person name="Daum C."/>
            <person name="Fauchery L."/>
            <person name="Ihrmark K."/>
            <person name="Kuo A."/>
            <person name="LaButti K."/>
            <person name="Lipzen A."/>
            <person name="Morin E."/>
            <person name="Grigoriev I.V."/>
            <person name="Henrissat B."/>
            <person name="Lindahl B."/>
            <person name="Martin F."/>
        </authorList>
    </citation>
    <scope>NUCLEOTIDE SEQUENCE</scope>
    <source>
        <strain evidence="5">JB14</strain>
    </source>
</reference>
<dbReference type="EMBL" id="ML769502">
    <property type="protein sequence ID" value="KAE9397110.1"/>
    <property type="molecule type" value="Genomic_DNA"/>
</dbReference>
<keyword evidence="6" id="KW-1185">Reference proteome</keyword>
<sequence>MTRVRNVRPSRSKKSYSVAAWKSRLSGSFERTWNRAIETREGTASFAIELHNIMGSLPSDASFFRLPGAITVHSSMGFNPKSRKLHTHSLKTDIKFGSCLVDLDVLLTLLQKFKASRPSAPPPRADIPLLSPTLSFVSRRTSFLRMASPRSPRPTTSPTSALSSIYSPSSPLLESIATSLLPRRHRYRPYMKLKDTRNKALISFLDSIQLHIDSVSLTTSPNDSPDSYRIVVENVNINAGLSDLQKNLLHRKICGRNDPKEAFDSDVYSLDLTIEEIRLTRSSVKDQLRLISLGRLCLNVVTTQWPSPLLVTSPFLGGDPNAPTVLIKLGADSVSVTERLDSLIEILGRFPRRDEDEDPSPVRYSFSPLPIPRIEVEVYCGPIHSRLIVGPPERPHTMEMRTDGFFLSLTSYFDNRYPLVASTLAEFDLLHLRMIFNLSFVWKPTFIRIRSQGSKRASYTVADFSEDPALISLDAVEAIGRGEFLAEIKDDTQNTPCIDLSTMVSDIRCSSDALCLELWHPEVLDSLVELLEALPSAAEKPSQPHGPYRSLRERLPSGCTATVSLGRFVVFVTASELNPNDNLELSRGFALRVSGMSAQYCALHATHLQRYKEPTDYTTSRLQLFLPKERSVAAWEEAKRVSPISTFLGLSFLRVSLRSAISTQYSADDPLIAERDDPTLEHRDFLQIHGFSTDARIYTSNGPAGKEVCDIMVRIPYVQAMLRVADIYSTMLATRTLRTLLTSRPRPTTVGKTRTHPSLSVQFNMTLDNLQAHAVLRDSKIFCRLDSLSMHIVSDGPLVVRWDKLVVWTRVPASVNRWQQKTGQKWEEFLTLHKWNIYIKKQPGISIEGDAARFRIPFGFVLADLVRDVSVVVKALRHLHVVTTTGLFSPMPKPEAEGPKVVPNLSIQVGFLSLEAADDPLESKFVRIFRVGPDAAKNRMDREDAFTVKVESILAAEGAQIPERDADWEFTTHHSVSIKDARDRLDQVHVLDWVMRLEHLRDEQADAQAELFRRLCPSATRGIGIPTLIPCTPVSEDPPLARTTITNLSLTISSPTFPSDCLSEFLFEQGQLPKDTEYTLLVPLHLHFSLSSLQITLRDYPLAMVDIPPHSDAALAALEFDTDLVIAEEMGTDLSVDWVDCPIIVPENDLLDVEPFHLSVPKTIMPVKTYANPEVKVTTPDATTFSWGVSYGPATQDLMRIVDTLSSSPRDPSPPVGFWDKLRLVLHWSIRASFRGDIRLHMKGLRDPYEIIGAGAGFLFSWQGNTKLLIGRKNEEGELVQVISDSMLIAIPNLKKLPERSPAAFRKVCAKFLSGIKFGLGFVLERTCGSSCSSCTGAPFYRKCRFFDFKPHHLVRLENKSGKPERNGPEDSFTEFRSDFIHLSISLTASTRSAKPGSENQSSSLHLTPKSFAYFWSWWSLFDGVMSLPIRFGSYFPHRTMSPKFGRHLATLKYRLIVPKLFVMHGYVDDSRDTWVDGVTPWVGVKAMVEDFQVDMHQRDQEMTVAGISPSSTKVIRRKPFYAAEVVMRNLDLRSLVAIFQEPLKQAVGVSAPAEKSSYRSCDDLPTIDLSSSWHDADDFVETDWSTSIQANLTHSSYCFMSSNQLFQEEYCLSGEPSVPQIQMGLAAERIEQLKEATPGSTSESAQKMIPLIQRYINHLLDTDAGQSNDTSSYNYSMPADSVSADEWAEFDNVFQVHCPKLFVDIAVRDIMMQYYQCSRSRRGFEYHMATRAVKFIRDQAEAVLLTQAKDSSGHQKSHNPAQAAASAIRKILVGDAFKSGDGAKSHNATETPGRLDPMNGWSEGVSLCKSYCCLLLKPQIVLRNRAEADETCIVAAVQAKIQSFAIMDDANFDDPITGKVMTRTYAALSGMQTFAPTFKLESGDGLSALPLEVLIDLRCESDMFERLVPQTDASFQYDKFNRLRLRNNVTSVVARKSSDSSDSVGVTNHLQDQTDLIQVQIPRFTVTASDHHFETISNIITRLLLYSNAAHKTRVDHLEILLFQYDFTDLATSAEIISDLQRQMRKALDVEHIIEKNPRPGEAEPQLELMRLRAHMFLLAERLNFLFEAIKLAQDRKDDQADRKSATLLYASSSEISWRMVDEHRDLLAKLAVQNIDFYWLRRQDSSTINHLTVRNLQAFDGSRDATWTEILSKYDEPAYHPLLKRGIFVLSDWSTLPPVGGITIYESFELSLHPLRLQIDAKVGRRIMEYVYPSRKSRRRKSIEDVPQPDTAVESSFPLMDSPGLVSSRFLEDALDPGSLAPLRKLGTSRSFTDLRSSAAQDSARVLLKPPLQRTRSSEYLKRNQTVVDGFEREPKRQKTLNRKNGDAAEMKTRSSRKTFVLVKISSLHLLLSIMKEDAFSCRDARIRTRDLEFRNQTLSFEELVNQFIPSDMSWRGWVKMAFQQPLVPVLPVARELISKTKWIASKSTTAVMEHGIAPKSAPPKAIAIVPHNDDEADEPEGRRSSSSFDLRPPPSSKRHWKKASHRKAETTAVFGTGPLTADPEPLDDEELGVSRPPSRKRMISLFSRTSSKSGKIDTPNNSFSSSRNRLQ</sequence>
<gene>
    <name evidence="5" type="ORF">BT96DRAFT_996075</name>
</gene>
<organism evidence="5 6">
    <name type="scientific">Gymnopus androsaceus JB14</name>
    <dbReference type="NCBI Taxonomy" id="1447944"/>
    <lineage>
        <taxon>Eukaryota</taxon>
        <taxon>Fungi</taxon>
        <taxon>Dikarya</taxon>
        <taxon>Basidiomycota</taxon>
        <taxon>Agaricomycotina</taxon>
        <taxon>Agaricomycetes</taxon>
        <taxon>Agaricomycetidae</taxon>
        <taxon>Agaricales</taxon>
        <taxon>Marasmiineae</taxon>
        <taxon>Omphalotaceae</taxon>
        <taxon>Gymnopus</taxon>
    </lineage>
</organism>
<feature type="region of interest" description="Disordered" evidence="1">
    <location>
        <begin position="2220"/>
        <end position="2240"/>
    </location>
</feature>
<feature type="domain" description="FMP27 SW motif-containing RBG unit" evidence="3">
    <location>
        <begin position="980"/>
        <end position="1081"/>
    </location>
</feature>
<feature type="domain" description="FMP27 WPPW motif-containing RBG unit" evidence="4">
    <location>
        <begin position="1484"/>
        <end position="1895"/>
    </location>
</feature>
<evidence type="ECO:0000313" key="6">
    <source>
        <dbReference type="Proteomes" id="UP000799118"/>
    </source>
</evidence>
<dbReference type="SMART" id="SM01214">
    <property type="entry name" value="Fmp27_GFWDK"/>
    <property type="match status" value="1"/>
</dbReference>
<evidence type="ECO:0000313" key="5">
    <source>
        <dbReference type="EMBL" id="KAE9397110.1"/>
    </source>
</evidence>
<evidence type="ECO:0000259" key="2">
    <source>
        <dbReference type="SMART" id="SM01214"/>
    </source>
</evidence>
<evidence type="ECO:0000259" key="4">
    <source>
        <dbReference type="SMART" id="SM01216"/>
    </source>
</evidence>
<dbReference type="Proteomes" id="UP000799118">
    <property type="component" value="Unassembled WGS sequence"/>
</dbReference>
<protein>
    <submittedName>
        <fullName evidence="5">Uncharacterized protein</fullName>
    </submittedName>
</protein>
<dbReference type="Pfam" id="PF10344">
    <property type="entry name" value="Hobbit"/>
    <property type="match status" value="2"/>
</dbReference>
<dbReference type="SMART" id="SM01215">
    <property type="entry name" value="Fmp27_SW"/>
    <property type="match status" value="1"/>
</dbReference>
<evidence type="ECO:0000259" key="3">
    <source>
        <dbReference type="SMART" id="SM01215"/>
    </source>
</evidence>
<name>A0A6A4HHF3_9AGAR</name>
<accession>A0A6A4HHF3</accession>
<dbReference type="PANTHER" id="PTHR15678">
    <property type="entry name" value="ANTIGEN MLAA-22-RELATED"/>
    <property type="match status" value="1"/>
</dbReference>
<dbReference type="InterPro" id="IPR019449">
    <property type="entry name" value="FMP27_WPPW_RBG"/>
</dbReference>
<feature type="domain" description="FMP27/BLTP2/Hobbit GFWDK motif-containing RBG unit" evidence="2">
    <location>
        <begin position="1099"/>
        <end position="1251"/>
    </location>
</feature>
<dbReference type="SMART" id="SM01216">
    <property type="entry name" value="Fmp27_WPPW"/>
    <property type="match status" value="1"/>
</dbReference>
<dbReference type="InterPro" id="IPR019441">
    <property type="entry name" value="FMP27/BLTP2/Hobbit_GFWDK_RBG"/>
</dbReference>
<proteinExistence type="predicted"/>
<dbReference type="InterPro" id="IPR019415">
    <property type="entry name" value="FMP27_SW_RBG"/>
</dbReference>
<dbReference type="PANTHER" id="PTHR15678:SF6">
    <property type="entry name" value="BRIDGE-LIKE LIPID TRANSFER PROTEIN FAMILY MEMBER 2"/>
    <property type="match status" value="1"/>
</dbReference>
<evidence type="ECO:0000256" key="1">
    <source>
        <dbReference type="SAM" id="MobiDB-lite"/>
    </source>
</evidence>